<dbReference type="Gene3D" id="1.10.1740.10">
    <property type="match status" value="1"/>
</dbReference>
<evidence type="ECO:0000313" key="3">
    <source>
        <dbReference type="EMBL" id="BCI88823.1"/>
    </source>
</evidence>
<reference evidence="4" key="1">
    <citation type="submission" date="2019-05" db="EMBL/GenBank/DDBJ databases">
        <authorList>
            <person name="Naeem R."/>
            <person name="Antony C."/>
            <person name="Guan Q."/>
        </authorList>
    </citation>
    <scope>NUCLEOTIDE SEQUENCE</scope>
    <source>
        <strain evidence="4">3</strain>
    </source>
</reference>
<name>A0A653EYY4_MYCKA</name>
<evidence type="ECO:0000313" key="4">
    <source>
        <dbReference type="EMBL" id="VTP01946.1"/>
    </source>
</evidence>
<dbReference type="InterPro" id="IPR007627">
    <property type="entry name" value="RNA_pol_sigma70_r2"/>
</dbReference>
<dbReference type="AlphaFoldDB" id="A0A653EYY4"/>
<protein>
    <submittedName>
        <fullName evidence="3">DNA-directed RNA polymerase sigma-70 factor</fullName>
    </submittedName>
    <submittedName>
        <fullName evidence="4">ECF RNA polymerase sigma factor SigL</fullName>
    </submittedName>
</protein>
<keyword evidence="3" id="KW-0240">DNA-directed RNA polymerase</keyword>
<gene>
    <name evidence="4" type="primary">sigL_2</name>
    <name evidence="4" type="ORF">BIN_B_03193</name>
    <name evidence="3" type="ORF">NIIDMKKI_40290</name>
</gene>
<organism evidence="4">
    <name type="scientific">Mycobacterium kansasii</name>
    <dbReference type="NCBI Taxonomy" id="1768"/>
    <lineage>
        <taxon>Bacteria</taxon>
        <taxon>Bacillati</taxon>
        <taxon>Actinomycetota</taxon>
        <taxon>Actinomycetes</taxon>
        <taxon>Mycobacteriales</taxon>
        <taxon>Mycobacteriaceae</taxon>
        <taxon>Mycobacterium</taxon>
    </lineage>
</organism>
<keyword evidence="3" id="KW-0804">Transcription</keyword>
<feature type="domain" description="RNA polymerase sigma-70 region 2" evidence="1">
    <location>
        <begin position="8"/>
        <end position="73"/>
    </location>
</feature>
<evidence type="ECO:0000259" key="2">
    <source>
        <dbReference type="Pfam" id="PF20239"/>
    </source>
</evidence>
<evidence type="ECO:0000313" key="5">
    <source>
        <dbReference type="Proteomes" id="UP000516380"/>
    </source>
</evidence>
<sequence>MQARVTGLVRESYGRLLALLAAPTGDIAAAEDALADALERALSRWPADGIPANPDGWVLTVARNRLRDRWKSHGYRLTGALDETDSAADESTDDPEAIPDRRLELMLVCAHPAIAANCRTPLMLQTVLGIDTAAIARAFSLPAATMAQRLVRAKRRIRDARIPYVAPDRADLDERLPAVLEAVYGAFAIDWQVEPCGEPIDCLSAEALHLALLLAELLPDEPEVLGLAALLCLSESRRAARRTSRGEFVPLDEQDTRLWDPAMIARGETLLHRAHRIGRPGRYQYEAAIQSAHCVRAHGGHLDWASLRKLHRTLVRVAPSLGASVALAVVDAELDGPDAGLSALDAIADPAVERFQPAWAARAHLLVSAGRHAAAAEAYRAAIDLSTDAGVVEYLQRRLAAVARR</sequence>
<dbReference type="Pfam" id="PF04542">
    <property type="entry name" value="Sigma70_r2"/>
    <property type="match status" value="1"/>
</dbReference>
<evidence type="ECO:0000259" key="1">
    <source>
        <dbReference type="Pfam" id="PF04542"/>
    </source>
</evidence>
<dbReference type="Pfam" id="PF20239">
    <property type="entry name" value="DUF6596"/>
    <property type="match status" value="1"/>
</dbReference>
<proteinExistence type="predicted"/>
<dbReference type="RefSeq" id="WP_023373541.1">
    <property type="nucleotide sequence ID" value="NZ_BLYZ01000001.1"/>
</dbReference>
<dbReference type="InterPro" id="IPR013324">
    <property type="entry name" value="RNA_pol_sigma_r3/r4-like"/>
</dbReference>
<reference evidence="3 5" key="2">
    <citation type="submission" date="2020-07" db="EMBL/GenBank/DDBJ databases">
        <title>Mycobacterium kansasii (former subtype) with zoonotic potential isolated from diseased indoor pet cat, Japan.</title>
        <authorList>
            <person name="Fukano H."/>
            <person name="Terazono T."/>
            <person name="Hoshino Y."/>
        </authorList>
    </citation>
    <scope>NUCLEOTIDE SEQUENCE [LARGE SCALE GENOMIC DNA]</scope>
    <source>
        <strain evidence="3 5">Kuro-I</strain>
    </source>
</reference>
<accession>A0A653EYY4</accession>
<dbReference type="SUPFAM" id="SSF88946">
    <property type="entry name" value="Sigma2 domain of RNA polymerase sigma factors"/>
    <property type="match status" value="1"/>
</dbReference>
<dbReference type="Proteomes" id="UP000516380">
    <property type="component" value="Chromosome"/>
</dbReference>
<dbReference type="PANTHER" id="PTHR47756:SF2">
    <property type="entry name" value="BLL6612 PROTEIN"/>
    <property type="match status" value="1"/>
</dbReference>
<dbReference type="EMBL" id="LR589319">
    <property type="protein sequence ID" value="VTP01946.1"/>
    <property type="molecule type" value="Genomic_DNA"/>
</dbReference>
<dbReference type="PANTHER" id="PTHR47756">
    <property type="entry name" value="BLL6612 PROTEIN-RELATED"/>
    <property type="match status" value="1"/>
</dbReference>
<keyword evidence="5" id="KW-1185">Reference proteome</keyword>
<dbReference type="EMBL" id="AP023343">
    <property type="protein sequence ID" value="BCI88823.1"/>
    <property type="molecule type" value="Genomic_DNA"/>
</dbReference>
<dbReference type="GO" id="GO:0003700">
    <property type="term" value="F:DNA-binding transcription factor activity"/>
    <property type="evidence" value="ECO:0007669"/>
    <property type="project" value="InterPro"/>
</dbReference>
<dbReference type="InterPro" id="IPR013325">
    <property type="entry name" value="RNA_pol_sigma_r2"/>
</dbReference>
<feature type="domain" description="DUF6596" evidence="2">
    <location>
        <begin position="175"/>
        <end position="275"/>
    </location>
</feature>
<dbReference type="GO" id="GO:0006352">
    <property type="term" value="P:DNA-templated transcription initiation"/>
    <property type="evidence" value="ECO:0007669"/>
    <property type="project" value="InterPro"/>
</dbReference>
<dbReference type="GO" id="GO:0000428">
    <property type="term" value="C:DNA-directed RNA polymerase complex"/>
    <property type="evidence" value="ECO:0007669"/>
    <property type="project" value="UniProtKB-KW"/>
</dbReference>
<dbReference type="SUPFAM" id="SSF88659">
    <property type="entry name" value="Sigma3 and sigma4 domains of RNA polymerase sigma factors"/>
    <property type="match status" value="1"/>
</dbReference>
<dbReference type="GeneID" id="29701834"/>
<dbReference type="InterPro" id="IPR046531">
    <property type="entry name" value="DUF6596"/>
</dbReference>